<gene>
    <name evidence="3" type="ORF">Rsub_01481</name>
</gene>
<feature type="domain" description="Cyclic nucleotide-binding" evidence="2">
    <location>
        <begin position="905"/>
        <end position="953"/>
    </location>
</feature>
<dbReference type="PROSITE" id="PS00889">
    <property type="entry name" value="CNMP_BINDING_2"/>
    <property type="match status" value="1"/>
</dbReference>
<dbReference type="PANTHER" id="PTHR23011">
    <property type="entry name" value="CYCLIC NUCLEOTIDE-BINDING DOMAIN CONTAINING PROTEIN"/>
    <property type="match status" value="1"/>
</dbReference>
<dbReference type="OrthoDB" id="10691886at2759"/>
<keyword evidence="4" id="KW-1185">Reference proteome</keyword>
<feature type="region of interest" description="Disordered" evidence="1">
    <location>
        <begin position="91"/>
        <end position="134"/>
    </location>
</feature>
<sequence>MDDLPALVERLQARDGAALQRAAAALAAARRGYFAAACGRRPAVARAVAAVLGHRFVPEGAPVFRRGAPGDAMYVVLSGYCEVSRQVVGGGGGGAAASRRTTGAAMPQPASGGSAGAADDDAAAHAPSRRVTLERQRTELLRGLAAGGSGRQGSGLDAAAATAAARRAASAVIAAAASGEAPTADGPAEAPESPHPAPQPAAVAWLCEGDSFGEAALLDPARRRGCTVTAGDGGAHLAAIDAAALRRLAAGAPPGAAQVVVAAACRRALAAPPGQRPEEDVEALALLFGELQALARLPESLRLRLARDCAAVSVPAGGVLCRQGERGDAMFVVLRGCCAARAVPPPEGEAAETAAEAAAAHGPAASMQQQQLAAGAPMLAAGPWSSPQPQIQQPGPLRAAGGRRGATWEEAAFTAEERRRLAAVEADLRAGQKRDEATGLLRHAAEAEEAEARCARDSLYWVAKYVRDAASAAATASGPAALGPEGQGLSPLAAVAAARWRDAVRGQQAARLAARRTEDVEDAEAKVLQGMEQLLGRGAARAWAEARKAAKAPPPPPGAARAAEAAAGAAGVRQPEEEGGGPADAGDGAAGDGAEAATEAAAPPAAAPTDAEALAAELAARATLEGVLSDVAAAAARKGLPPRLGRRASLKITRELNRRVLGGASCKGLPGAAAAAAAAPAEPGATAEGGGGGGGGAEPQVVDAARLRRSRGSDASDARTELTGLAGSEWNVSFGGGSDAASLLGSLEFEGSLLLAGGAPFGSRPGSCGLAAEESCAAVAAATAADLEARFGAVTRVVGPGQSFGERALLSRRWARAATVVAADPAAAAAAAAAKADDGSAEAAAAEAGAEAEAESTPPSPSAPPSPPPPVELLRIGRATFDAAVRALQLEALEAMLGLLASAAPLAGLPREQLTALAVFCRPAAAAAGEVVAGQGEPVEALAIVADGELRLLDGPAPLSATAAAAAASAAGEGAARLREEGPEAGAGGAAAAAAAAGGARAERRRATADQLLRAAVRGAGNSTARRALLRNASLPARGTAAGGAGVLGGGVLTVLGPGGLLGENVLGDDSEDAPPGGTDEGPALARRPRPLHAATAVAVRPSRLILLAAADLRRFGRRLRAPLAEAAARRAEFLAARRRLLHGAAAGVEAAAADLRRQLTLGGAPAAGPSPAAAAAAAAASAAPLTPWDVRAGRQIVPPRPLPSLVEVAASGRPFPQALLSATAAPPPAPSPPQRDGGGAAAAAGAWEWAAPASGAAHPGVWASSAGSSSGLWRGLPSGLAGPGSSQLSSADAGWATGGLLPGGGAAAEALGSPPTGAQAALPPAQQQRPTAGPGAAEPEAPPPAAPPRQQQRQASLRGGRRGGGAGAARVTLGGGFVASYGAKRLADESRDHQAVVRRLQEVKGRQA</sequence>
<feature type="compositionally biased region" description="Low complexity" evidence="1">
    <location>
        <begin position="842"/>
        <end position="857"/>
    </location>
</feature>
<evidence type="ECO:0000259" key="2">
    <source>
        <dbReference type="PROSITE" id="PS50042"/>
    </source>
</evidence>
<feature type="compositionally biased region" description="Low complexity" evidence="1">
    <location>
        <begin position="1349"/>
        <end position="1359"/>
    </location>
</feature>
<reference evidence="3 4" key="1">
    <citation type="journal article" date="2018" name="Sci. Rep.">
        <title>Raphidocelis subcapitata (=Pseudokirchneriella subcapitata) provides an insight into genome evolution and environmental adaptations in the Sphaeropleales.</title>
        <authorList>
            <person name="Suzuki S."/>
            <person name="Yamaguchi H."/>
            <person name="Nakajima N."/>
            <person name="Kawachi M."/>
        </authorList>
    </citation>
    <scope>NUCLEOTIDE SEQUENCE [LARGE SCALE GENOMIC DNA]</scope>
    <source>
        <strain evidence="3 4">NIES-35</strain>
    </source>
</reference>
<feature type="compositionally biased region" description="Low complexity" evidence="1">
    <location>
        <begin position="382"/>
        <end position="400"/>
    </location>
</feature>
<evidence type="ECO:0000313" key="4">
    <source>
        <dbReference type="Proteomes" id="UP000247498"/>
    </source>
</evidence>
<feature type="region of interest" description="Disordered" evidence="1">
    <location>
        <begin position="180"/>
        <end position="200"/>
    </location>
</feature>
<dbReference type="Gene3D" id="2.60.120.10">
    <property type="entry name" value="Jelly Rolls"/>
    <property type="match status" value="3"/>
</dbReference>
<dbReference type="STRING" id="307507.A0A2V0NQU0"/>
<feature type="compositionally biased region" description="Low complexity" evidence="1">
    <location>
        <begin position="592"/>
        <end position="609"/>
    </location>
</feature>
<feature type="compositionally biased region" description="Gly residues" evidence="1">
    <location>
        <begin position="580"/>
        <end position="591"/>
    </location>
</feature>
<dbReference type="InterPro" id="IPR018490">
    <property type="entry name" value="cNMP-bd_dom_sf"/>
</dbReference>
<feature type="domain" description="Cyclic nucleotide-binding" evidence="2">
    <location>
        <begin position="798"/>
        <end position="822"/>
    </location>
</feature>
<dbReference type="PANTHER" id="PTHR23011:SF28">
    <property type="entry name" value="CYCLIC NUCLEOTIDE-BINDING DOMAIN CONTAINING PROTEIN"/>
    <property type="match status" value="1"/>
</dbReference>
<dbReference type="InterPro" id="IPR000595">
    <property type="entry name" value="cNMP-bd_dom"/>
</dbReference>
<feature type="region of interest" description="Disordered" evidence="1">
    <location>
        <begin position="349"/>
        <end position="368"/>
    </location>
</feature>
<evidence type="ECO:0000313" key="3">
    <source>
        <dbReference type="EMBL" id="GBF88982.1"/>
    </source>
</evidence>
<dbReference type="InParanoid" id="A0A2V0NQU0"/>
<dbReference type="InterPro" id="IPR018488">
    <property type="entry name" value="cNMP-bd_CS"/>
</dbReference>
<organism evidence="3 4">
    <name type="scientific">Raphidocelis subcapitata</name>
    <dbReference type="NCBI Taxonomy" id="307507"/>
    <lineage>
        <taxon>Eukaryota</taxon>
        <taxon>Viridiplantae</taxon>
        <taxon>Chlorophyta</taxon>
        <taxon>core chlorophytes</taxon>
        <taxon>Chlorophyceae</taxon>
        <taxon>CS clade</taxon>
        <taxon>Sphaeropleales</taxon>
        <taxon>Selenastraceae</taxon>
        <taxon>Raphidocelis</taxon>
    </lineage>
</organism>
<feature type="region of interest" description="Disordered" evidence="1">
    <location>
        <begin position="842"/>
        <end position="872"/>
    </location>
</feature>
<feature type="region of interest" description="Disordered" evidence="1">
    <location>
        <begin position="546"/>
        <end position="609"/>
    </location>
</feature>
<feature type="compositionally biased region" description="Low complexity" evidence="1">
    <location>
        <begin position="1308"/>
        <end position="1340"/>
    </location>
</feature>
<dbReference type="PROSITE" id="PS50042">
    <property type="entry name" value="CNMP_BINDING_3"/>
    <property type="match status" value="5"/>
</dbReference>
<feature type="compositionally biased region" description="Low complexity" evidence="1">
    <location>
        <begin position="180"/>
        <end position="191"/>
    </location>
</feature>
<feature type="region of interest" description="Disordered" evidence="1">
    <location>
        <begin position="1307"/>
        <end position="1371"/>
    </location>
</feature>
<dbReference type="EMBL" id="BDRX01000007">
    <property type="protein sequence ID" value="GBF88982.1"/>
    <property type="molecule type" value="Genomic_DNA"/>
</dbReference>
<dbReference type="SUPFAM" id="SSF51206">
    <property type="entry name" value="cAMP-binding domain-like"/>
    <property type="match status" value="3"/>
</dbReference>
<feature type="region of interest" description="Disordered" evidence="1">
    <location>
        <begin position="1221"/>
        <end position="1245"/>
    </location>
</feature>
<dbReference type="PROSITE" id="PS00888">
    <property type="entry name" value="CNMP_BINDING_1"/>
    <property type="match status" value="1"/>
</dbReference>
<dbReference type="InterPro" id="IPR014710">
    <property type="entry name" value="RmlC-like_jellyroll"/>
</dbReference>
<feature type="domain" description="Cyclic nucleotide-binding" evidence="2">
    <location>
        <begin position="56"/>
        <end position="94"/>
    </location>
</feature>
<dbReference type="CDD" id="cd00038">
    <property type="entry name" value="CAP_ED"/>
    <property type="match status" value="1"/>
</dbReference>
<feature type="region of interest" description="Disordered" evidence="1">
    <location>
        <begin position="382"/>
        <end position="401"/>
    </location>
</feature>
<name>A0A2V0NQU0_9CHLO</name>
<feature type="compositionally biased region" description="Low complexity" evidence="1">
    <location>
        <begin position="559"/>
        <end position="571"/>
    </location>
</feature>
<proteinExistence type="predicted"/>
<comment type="caution">
    <text evidence="3">The sequence shown here is derived from an EMBL/GenBank/DDBJ whole genome shotgun (WGS) entry which is preliminary data.</text>
</comment>
<feature type="domain" description="Cyclic nucleotide-binding" evidence="2">
    <location>
        <begin position="185"/>
        <end position="248"/>
    </location>
</feature>
<evidence type="ECO:0000256" key="1">
    <source>
        <dbReference type="SAM" id="MobiDB-lite"/>
    </source>
</evidence>
<accession>A0A2V0NQU0</accession>
<feature type="compositionally biased region" description="Pro residues" evidence="1">
    <location>
        <begin position="858"/>
        <end position="871"/>
    </location>
</feature>
<feature type="compositionally biased region" description="Low complexity" evidence="1">
    <location>
        <begin position="96"/>
        <end position="112"/>
    </location>
</feature>
<feature type="domain" description="Cyclic nucleotide-binding" evidence="2">
    <location>
        <begin position="293"/>
        <end position="336"/>
    </location>
</feature>
<protein>
    <recommendedName>
        <fullName evidence="2">Cyclic nucleotide-binding domain-containing protein</fullName>
    </recommendedName>
</protein>
<dbReference type="Proteomes" id="UP000247498">
    <property type="component" value="Unassembled WGS sequence"/>
</dbReference>
<feature type="compositionally biased region" description="Low complexity" evidence="1">
    <location>
        <begin position="351"/>
        <end position="368"/>
    </location>
</feature>